<protein>
    <recommendedName>
        <fullName evidence="3">HAD family hydrolase</fullName>
    </recommendedName>
</protein>
<comment type="caution">
    <text evidence="1">The sequence shown here is derived from an EMBL/GenBank/DDBJ whole genome shotgun (WGS) entry which is preliminary data.</text>
</comment>
<evidence type="ECO:0000313" key="1">
    <source>
        <dbReference type="EMBL" id="GAA0603539.1"/>
    </source>
</evidence>
<dbReference type="Proteomes" id="UP001500668">
    <property type="component" value="Unassembled WGS sequence"/>
</dbReference>
<dbReference type="InterPro" id="IPR036412">
    <property type="entry name" value="HAD-like_sf"/>
</dbReference>
<evidence type="ECO:0008006" key="3">
    <source>
        <dbReference type="Google" id="ProtNLM"/>
    </source>
</evidence>
<dbReference type="PIRSF" id="PIRSF030802">
    <property type="entry name" value="UCP030802"/>
    <property type="match status" value="1"/>
</dbReference>
<dbReference type="Gene3D" id="3.40.50.1000">
    <property type="entry name" value="HAD superfamily/HAD-like"/>
    <property type="match status" value="1"/>
</dbReference>
<dbReference type="RefSeq" id="WP_344074750.1">
    <property type="nucleotide sequence ID" value="NZ_BAAACA010000019.1"/>
</dbReference>
<dbReference type="SUPFAM" id="SSF56784">
    <property type="entry name" value="HAD-like"/>
    <property type="match status" value="1"/>
</dbReference>
<dbReference type="EMBL" id="BAAACA010000019">
    <property type="protein sequence ID" value="GAA0603539.1"/>
    <property type="molecule type" value="Genomic_DNA"/>
</dbReference>
<name>A0ABP3R6C3_9ACTN</name>
<dbReference type="InterPro" id="IPR024197">
    <property type="entry name" value="TPP-like"/>
</dbReference>
<evidence type="ECO:0000313" key="2">
    <source>
        <dbReference type="Proteomes" id="UP001500668"/>
    </source>
</evidence>
<reference evidence="2" key="1">
    <citation type="journal article" date="2019" name="Int. J. Syst. Evol. Microbiol.">
        <title>The Global Catalogue of Microorganisms (GCM) 10K type strain sequencing project: providing services to taxonomists for standard genome sequencing and annotation.</title>
        <authorList>
            <consortium name="The Broad Institute Genomics Platform"/>
            <consortium name="The Broad Institute Genome Sequencing Center for Infectious Disease"/>
            <person name="Wu L."/>
            <person name="Ma J."/>
        </authorList>
    </citation>
    <scope>NUCLEOTIDE SEQUENCE [LARGE SCALE GENOMIC DNA]</scope>
    <source>
        <strain evidence="2">JCM 5067</strain>
    </source>
</reference>
<organism evidence="1 2">
    <name type="scientific">Streptomyces crystallinus</name>
    <dbReference type="NCBI Taxonomy" id="68191"/>
    <lineage>
        <taxon>Bacteria</taxon>
        <taxon>Bacillati</taxon>
        <taxon>Actinomycetota</taxon>
        <taxon>Actinomycetes</taxon>
        <taxon>Kitasatosporales</taxon>
        <taxon>Streptomycetaceae</taxon>
        <taxon>Streptomyces</taxon>
    </lineage>
</organism>
<sequence>MSTLIASDLDRTLIYSAAALDLTMPDPRAPRLLCVEIHEHKPLSYMTENAATLLAALKTDPDTVFVPTTTRTRKQYQRIQLPGLPAKYAICANGGQLLVDGVADRDWRRRVDARIADECATLDEVRAHISAAADPSWLRKERVAEDLFAYLVVERALLPADWVKELGAWADERGWTVSLQGRKIYAVPKPLTKSAAVREVARRTGAELTLAAGDSLLDADLLLAADEGWRPGHGELADSGWRAPHVDVLDERGVLAGEEIVRRFGARATAARVAPVRP</sequence>
<accession>A0ABP3R6C3</accession>
<proteinExistence type="predicted"/>
<keyword evidence="2" id="KW-1185">Reference proteome</keyword>
<dbReference type="InterPro" id="IPR023214">
    <property type="entry name" value="HAD_sf"/>
</dbReference>
<gene>
    <name evidence="1" type="ORF">GCM10010394_36530</name>
</gene>